<dbReference type="Proteomes" id="UP000309038">
    <property type="component" value="Unassembled WGS sequence"/>
</dbReference>
<dbReference type="PANTHER" id="PTHR11552:SF147">
    <property type="entry name" value="CHOLINE DEHYDROGENASE, MITOCHONDRIAL"/>
    <property type="match status" value="1"/>
</dbReference>
<reference evidence="6 7" key="1">
    <citation type="submission" date="2019-02" db="EMBL/GenBank/DDBJ databases">
        <title>Genome sequencing of the rare red list fungi Phlebia centrifuga.</title>
        <authorList>
            <person name="Buettner E."/>
            <person name="Kellner H."/>
        </authorList>
    </citation>
    <scope>NUCLEOTIDE SEQUENCE [LARGE SCALE GENOMIC DNA]</scope>
    <source>
        <strain evidence="6 7">DSM 108282</strain>
    </source>
</reference>
<dbReference type="GO" id="GO:0016614">
    <property type="term" value="F:oxidoreductase activity, acting on CH-OH group of donors"/>
    <property type="evidence" value="ECO:0007669"/>
    <property type="project" value="InterPro"/>
</dbReference>
<dbReference type="InterPro" id="IPR036188">
    <property type="entry name" value="FAD/NAD-bd_sf"/>
</dbReference>
<evidence type="ECO:0000313" key="7">
    <source>
        <dbReference type="Proteomes" id="UP000309038"/>
    </source>
</evidence>
<evidence type="ECO:0000313" key="6">
    <source>
        <dbReference type="EMBL" id="THH01136.1"/>
    </source>
</evidence>
<dbReference type="EMBL" id="SGPJ01000031">
    <property type="protein sequence ID" value="THH01136.1"/>
    <property type="molecule type" value="Genomic_DNA"/>
</dbReference>
<dbReference type="PANTHER" id="PTHR11552">
    <property type="entry name" value="GLUCOSE-METHANOL-CHOLINE GMC OXIDOREDUCTASE"/>
    <property type="match status" value="1"/>
</dbReference>
<dbReference type="Gene3D" id="3.50.50.60">
    <property type="entry name" value="FAD/NAD(P)-binding domain"/>
    <property type="match status" value="1"/>
</dbReference>
<dbReference type="AlphaFoldDB" id="A0A4S4KR94"/>
<protein>
    <recommendedName>
        <fullName evidence="5">Glucose-methanol-choline oxidoreductase N-terminal domain-containing protein</fullName>
    </recommendedName>
</protein>
<evidence type="ECO:0000256" key="2">
    <source>
        <dbReference type="ARBA" id="ARBA00010790"/>
    </source>
</evidence>
<comment type="caution">
    <text evidence="6">The sequence shown here is derived from an EMBL/GenBank/DDBJ whole genome shotgun (WGS) entry which is preliminary data.</text>
</comment>
<accession>A0A4S4KR94</accession>
<keyword evidence="4" id="KW-0274">FAD</keyword>
<dbReference type="InterPro" id="IPR000172">
    <property type="entry name" value="GMC_OxRdtase_N"/>
</dbReference>
<keyword evidence="7" id="KW-1185">Reference proteome</keyword>
<dbReference type="GO" id="GO:0050660">
    <property type="term" value="F:flavin adenine dinucleotide binding"/>
    <property type="evidence" value="ECO:0007669"/>
    <property type="project" value="InterPro"/>
</dbReference>
<feature type="domain" description="Glucose-methanol-choline oxidoreductase N-terminal" evidence="5">
    <location>
        <begin position="20"/>
        <end position="151"/>
    </location>
</feature>
<evidence type="ECO:0000256" key="3">
    <source>
        <dbReference type="ARBA" id="ARBA00022630"/>
    </source>
</evidence>
<comment type="similarity">
    <text evidence="2">Belongs to the GMC oxidoreductase family.</text>
</comment>
<gene>
    <name evidence="6" type="ORF">EW026_g1504</name>
</gene>
<evidence type="ECO:0000256" key="4">
    <source>
        <dbReference type="ARBA" id="ARBA00022827"/>
    </source>
</evidence>
<dbReference type="Pfam" id="PF00732">
    <property type="entry name" value="GMC_oxred_N"/>
    <property type="match status" value="1"/>
</dbReference>
<evidence type="ECO:0000259" key="5">
    <source>
        <dbReference type="Pfam" id="PF00732"/>
    </source>
</evidence>
<proteinExistence type="inferred from homology"/>
<comment type="cofactor">
    <cofactor evidence="1">
        <name>FAD</name>
        <dbReference type="ChEBI" id="CHEBI:57692"/>
    </cofactor>
</comment>
<evidence type="ECO:0000256" key="1">
    <source>
        <dbReference type="ARBA" id="ARBA00001974"/>
    </source>
</evidence>
<organism evidence="6 7">
    <name type="scientific">Hermanssonia centrifuga</name>
    <dbReference type="NCBI Taxonomy" id="98765"/>
    <lineage>
        <taxon>Eukaryota</taxon>
        <taxon>Fungi</taxon>
        <taxon>Dikarya</taxon>
        <taxon>Basidiomycota</taxon>
        <taxon>Agaricomycotina</taxon>
        <taxon>Agaricomycetes</taxon>
        <taxon>Polyporales</taxon>
        <taxon>Meruliaceae</taxon>
        <taxon>Hermanssonia</taxon>
    </lineage>
</organism>
<dbReference type="InterPro" id="IPR012132">
    <property type="entry name" value="GMC_OxRdtase"/>
</dbReference>
<dbReference type="SUPFAM" id="SSF51905">
    <property type="entry name" value="FAD/NAD(P)-binding domain"/>
    <property type="match status" value="1"/>
</dbReference>
<keyword evidence="3" id="KW-0285">Flavoprotein</keyword>
<name>A0A4S4KR94_9APHY</name>
<sequence length="165" mass="17965">MWPFTTPYPERSTQQLNSEYDYIVVGGGTAGCVLARRLAEDKRFTVLLIERGDAGDSWRDRCPLLSTHHFSDGKHSVTMEAANDGPLAQPAILVTGVGLGGCSRINGTQYSRGPPADFNAWAESGCEGWGYEDLVPYFEKAECLYKATTKNHYGGNGVSNSNPLI</sequence>